<accession>A0AA39YA81</accession>
<evidence type="ECO:0000313" key="3">
    <source>
        <dbReference type="Proteomes" id="UP001174936"/>
    </source>
</evidence>
<proteinExistence type="predicted"/>
<protein>
    <submittedName>
        <fullName evidence="2">Uncharacterized protein</fullName>
    </submittedName>
</protein>
<dbReference type="EMBL" id="JAULSV010000003">
    <property type="protein sequence ID" value="KAK0648220.1"/>
    <property type="molecule type" value="Genomic_DNA"/>
</dbReference>
<keyword evidence="3" id="KW-1185">Reference proteome</keyword>
<reference evidence="2" key="1">
    <citation type="submission" date="2023-06" db="EMBL/GenBank/DDBJ databases">
        <title>Genome-scale phylogeny and comparative genomics of the fungal order Sordariales.</title>
        <authorList>
            <consortium name="Lawrence Berkeley National Laboratory"/>
            <person name="Hensen N."/>
            <person name="Bonometti L."/>
            <person name="Westerberg I."/>
            <person name="Brannstrom I.O."/>
            <person name="Guillou S."/>
            <person name="Cros-Aarteil S."/>
            <person name="Calhoun S."/>
            <person name="Haridas S."/>
            <person name="Kuo A."/>
            <person name="Mondo S."/>
            <person name="Pangilinan J."/>
            <person name="Riley R."/>
            <person name="Labutti K."/>
            <person name="Andreopoulos B."/>
            <person name="Lipzen A."/>
            <person name="Chen C."/>
            <person name="Yanf M."/>
            <person name="Daum C."/>
            <person name="Ng V."/>
            <person name="Clum A."/>
            <person name="Steindorff A."/>
            <person name="Ohm R."/>
            <person name="Martin F."/>
            <person name="Silar P."/>
            <person name="Natvig D."/>
            <person name="Lalanne C."/>
            <person name="Gautier V."/>
            <person name="Ament-Velasquez S.L."/>
            <person name="Kruys A."/>
            <person name="Hutchinson M.I."/>
            <person name="Powell A.J."/>
            <person name="Barry K."/>
            <person name="Miller A.N."/>
            <person name="Grigoriev I.V."/>
            <person name="Debuchy R."/>
            <person name="Gladieux P."/>
            <person name="Thoren M.H."/>
            <person name="Johannesson H."/>
        </authorList>
    </citation>
    <scope>NUCLEOTIDE SEQUENCE</scope>
    <source>
        <strain evidence="2">SMH2532-1</strain>
    </source>
</reference>
<sequence>MALATRFPISGAGRSCTMDRCTMWSCPVVIPWARTRKTNRLFPVALHPNILNSQPSRRTANRRDVLRIAAQVERAARRPGQNRHRARGEQNGGTSRQTQLHPRHSFSRGGRIRGPGVPRNGRELVPIQSHCPFHVFPRCEGLDPYAPPERSSCGSGRDPPVCHQLCVLLLHIDGLSANAHTAAAIADGAEQDVGDCEGEQNIGGKVGQLRSTLERRSCPGNDGLDARGQEGFDPAASPCEVGKRCLGNTCVEGR</sequence>
<gene>
    <name evidence="2" type="ORF">B0T16DRAFT_407886</name>
</gene>
<name>A0AA39YA81_9PEZI</name>
<comment type="caution">
    <text evidence="2">The sequence shown here is derived from an EMBL/GenBank/DDBJ whole genome shotgun (WGS) entry which is preliminary data.</text>
</comment>
<feature type="region of interest" description="Disordered" evidence="1">
    <location>
        <begin position="74"/>
        <end position="123"/>
    </location>
</feature>
<evidence type="ECO:0000256" key="1">
    <source>
        <dbReference type="SAM" id="MobiDB-lite"/>
    </source>
</evidence>
<evidence type="ECO:0000313" key="2">
    <source>
        <dbReference type="EMBL" id="KAK0648220.1"/>
    </source>
</evidence>
<organism evidence="2 3">
    <name type="scientific">Cercophora newfieldiana</name>
    <dbReference type="NCBI Taxonomy" id="92897"/>
    <lineage>
        <taxon>Eukaryota</taxon>
        <taxon>Fungi</taxon>
        <taxon>Dikarya</taxon>
        <taxon>Ascomycota</taxon>
        <taxon>Pezizomycotina</taxon>
        <taxon>Sordariomycetes</taxon>
        <taxon>Sordariomycetidae</taxon>
        <taxon>Sordariales</taxon>
        <taxon>Lasiosphaeriaceae</taxon>
        <taxon>Cercophora</taxon>
    </lineage>
</organism>
<dbReference type="AlphaFoldDB" id="A0AA39YA81"/>
<dbReference type="Proteomes" id="UP001174936">
    <property type="component" value="Unassembled WGS sequence"/>
</dbReference>